<dbReference type="InterPro" id="IPR029035">
    <property type="entry name" value="DHS-like_NAD/FAD-binding_dom"/>
</dbReference>
<keyword evidence="4" id="KW-0496">Mitochondrion</keyword>
<keyword evidence="3 4" id="KW-0520">NAD</keyword>
<dbReference type="GO" id="GO:0036054">
    <property type="term" value="F:protein-malonyllysine demalonylase activity"/>
    <property type="evidence" value="ECO:0007669"/>
    <property type="project" value="UniProtKB-UniRule"/>
</dbReference>
<evidence type="ECO:0000256" key="1">
    <source>
        <dbReference type="ARBA" id="ARBA00006924"/>
    </source>
</evidence>
<dbReference type="PANTHER" id="PTHR11085:SF10">
    <property type="entry name" value="NAD-DEPENDENT PROTEIN DEACYLASE SIRTUIN-5, MITOCHONDRIAL-RELATED"/>
    <property type="match status" value="1"/>
</dbReference>
<keyword evidence="4 5" id="KW-0862">Zinc</keyword>
<comment type="function">
    <text evidence="4">NAD-dependent lysine demalonylase, desuccinylase and deglutarylase that specifically removes malonyl, succinyl and glutaryl groups on target proteins. Has weak NAD-dependent protein deacetylase activity; however this activity may not be physiologically relevant in vivo.</text>
</comment>
<feature type="active site" description="Proton acceptor" evidence="4 5">
    <location>
        <position position="133"/>
    </location>
</feature>
<comment type="catalytic activity">
    <reaction evidence="4">
        <text>N(6)-malonyl-L-lysyl-[protein] + NAD(+) + H2O = 2''-O-malonyl-ADP-D-ribose + nicotinamide + L-lysyl-[protein]</text>
        <dbReference type="Rhea" id="RHEA:47672"/>
        <dbReference type="Rhea" id="RHEA-COMP:9752"/>
        <dbReference type="Rhea" id="RHEA-COMP:11878"/>
        <dbReference type="ChEBI" id="CHEBI:15377"/>
        <dbReference type="ChEBI" id="CHEBI:17154"/>
        <dbReference type="ChEBI" id="CHEBI:29969"/>
        <dbReference type="ChEBI" id="CHEBI:57540"/>
        <dbReference type="ChEBI" id="CHEBI:87831"/>
        <dbReference type="ChEBI" id="CHEBI:87833"/>
    </reaction>
</comment>
<feature type="binding site" evidence="4 5">
    <location>
        <position position="141"/>
    </location>
    <ligand>
        <name>Zn(2+)</name>
        <dbReference type="ChEBI" id="CHEBI:29105"/>
    </ligand>
</feature>
<gene>
    <name evidence="7" type="ORF">BC936DRAFT_142453</name>
</gene>
<dbReference type="GO" id="GO:0005634">
    <property type="term" value="C:nucleus"/>
    <property type="evidence" value="ECO:0007669"/>
    <property type="project" value="TreeGrafter"/>
</dbReference>
<dbReference type="PANTHER" id="PTHR11085">
    <property type="entry name" value="NAD-DEPENDENT PROTEIN DEACYLASE SIRTUIN-5, MITOCHONDRIAL-RELATED"/>
    <property type="match status" value="1"/>
</dbReference>
<comment type="caution">
    <text evidence="7">The sequence shown here is derived from an EMBL/GenBank/DDBJ whole genome shotgun (WGS) entry which is preliminary data.</text>
</comment>
<organism evidence="7 8">
    <name type="scientific">Jimgerdemannia flammicorona</name>
    <dbReference type="NCBI Taxonomy" id="994334"/>
    <lineage>
        <taxon>Eukaryota</taxon>
        <taxon>Fungi</taxon>
        <taxon>Fungi incertae sedis</taxon>
        <taxon>Mucoromycota</taxon>
        <taxon>Mucoromycotina</taxon>
        <taxon>Endogonomycetes</taxon>
        <taxon>Endogonales</taxon>
        <taxon>Endogonaceae</taxon>
        <taxon>Jimgerdemannia</taxon>
    </lineage>
</organism>
<dbReference type="InterPro" id="IPR026590">
    <property type="entry name" value="Ssirtuin_cat_dom"/>
</dbReference>
<dbReference type="GO" id="GO:0017136">
    <property type="term" value="F:histone deacetylase activity, NAD-dependent"/>
    <property type="evidence" value="ECO:0007669"/>
    <property type="project" value="TreeGrafter"/>
</dbReference>
<dbReference type="EMBL" id="RBNI01022751">
    <property type="protein sequence ID" value="RUO96192.1"/>
    <property type="molecule type" value="Genomic_DNA"/>
</dbReference>
<dbReference type="PROSITE" id="PS50305">
    <property type="entry name" value="SIRTUIN"/>
    <property type="match status" value="1"/>
</dbReference>
<dbReference type="InterPro" id="IPR050134">
    <property type="entry name" value="NAD-dep_sirtuin_deacylases"/>
</dbReference>
<feature type="binding site" evidence="4">
    <location>
        <position position="264"/>
    </location>
    <ligand>
        <name>NAD(+)</name>
        <dbReference type="ChEBI" id="CHEBI:57540"/>
    </ligand>
</feature>
<evidence type="ECO:0000256" key="3">
    <source>
        <dbReference type="ARBA" id="ARBA00023027"/>
    </source>
</evidence>
<dbReference type="Gene3D" id="3.30.1600.10">
    <property type="entry name" value="SIR2/SIRT2 'Small Domain"/>
    <property type="match status" value="1"/>
</dbReference>
<comment type="catalytic activity">
    <reaction evidence="4">
        <text>N(6)-succinyl-L-lysyl-[protein] + NAD(+) + H2O = 2''-O-succinyl-ADP-D-ribose + nicotinamide + L-lysyl-[protein]</text>
        <dbReference type="Rhea" id="RHEA:47668"/>
        <dbReference type="Rhea" id="RHEA-COMP:9752"/>
        <dbReference type="Rhea" id="RHEA-COMP:11877"/>
        <dbReference type="ChEBI" id="CHEBI:15377"/>
        <dbReference type="ChEBI" id="CHEBI:17154"/>
        <dbReference type="ChEBI" id="CHEBI:29969"/>
        <dbReference type="ChEBI" id="CHEBI:57540"/>
        <dbReference type="ChEBI" id="CHEBI:87830"/>
        <dbReference type="ChEBI" id="CHEBI:87832"/>
    </reaction>
</comment>
<dbReference type="CDD" id="cd01412">
    <property type="entry name" value="SIRT5_Af1_CobB"/>
    <property type="match status" value="1"/>
</dbReference>
<dbReference type="Pfam" id="PF02146">
    <property type="entry name" value="SIR2"/>
    <property type="match status" value="1"/>
</dbReference>
<dbReference type="InterPro" id="IPR026591">
    <property type="entry name" value="Sirtuin_cat_small_dom_sf"/>
</dbReference>
<dbReference type="EC" id="2.3.1.-" evidence="4"/>
<comment type="caution">
    <text evidence="4">Lacks conserved residue(s) required for the propagation of feature annotation.</text>
</comment>
<comment type="similarity">
    <text evidence="1">Belongs to the sirtuin family. Class I subfamily.</text>
</comment>
<evidence type="ECO:0000313" key="8">
    <source>
        <dbReference type="Proteomes" id="UP000268093"/>
    </source>
</evidence>
<name>A0A433A0B9_9FUNG</name>
<evidence type="ECO:0000256" key="2">
    <source>
        <dbReference type="ARBA" id="ARBA00022679"/>
    </source>
</evidence>
<evidence type="ECO:0000256" key="4">
    <source>
        <dbReference type="HAMAP-Rule" id="MF_03160"/>
    </source>
</evidence>
<dbReference type="SUPFAM" id="SSF52467">
    <property type="entry name" value="DHS-like NAD/FAD-binding domain"/>
    <property type="match status" value="1"/>
</dbReference>
<comment type="subcellular location">
    <subcellularLocation>
        <location evidence="4">Mitochondrion</location>
    </subcellularLocation>
</comment>
<feature type="binding site" evidence="4">
    <location>
        <begin position="220"/>
        <end position="222"/>
    </location>
    <ligand>
        <name>NAD(+)</name>
        <dbReference type="ChEBI" id="CHEBI:57540"/>
    </ligand>
</feature>
<feature type="binding site" evidence="5">
    <location>
        <position position="183"/>
    </location>
    <ligand>
        <name>Zn(2+)</name>
        <dbReference type="ChEBI" id="CHEBI:29105"/>
    </ligand>
</feature>
<dbReference type="HAMAP" id="MF_01121">
    <property type="entry name" value="Sirtuin_ClassIII"/>
    <property type="match status" value="1"/>
</dbReference>
<keyword evidence="4 5" id="KW-0479">Metal-binding</keyword>
<sequence length="278" mass="31274">MDATEDTNTSKQYALFHKILRESKHVAILSGAGLSAESGVPTFRGPGGYWRRFVATQLATPEAFKENPSRVWQFYHYRRNGMLTKQPNPAHKALSKYRRLVDSKQAGETTTFTVITQNIDELTPRDVDPIEMHGSLFRIRCTACGRREQNRDNPICEALRGTEDIEKEEANIPIEKLPSCSGCGGLMRPDVVWFHENLDEDIMKRISDVLRECDLFLVVGTSAIVYPAAGFAERVKMKGGKVVEFNIEATMDEEDVDMRFVGPCGQTLPKALRVDGME</sequence>
<feature type="binding site" evidence="5">
    <location>
        <position position="144"/>
    </location>
    <ligand>
        <name>Zn(2+)</name>
        <dbReference type="ChEBI" id="CHEBI:29105"/>
    </ligand>
</feature>
<dbReference type="OrthoDB" id="424302at2759"/>
<accession>A0A433A0B9</accession>
<comment type="similarity">
    <text evidence="4">Belongs to the sirtuin family. Class III subfamily.</text>
</comment>
<evidence type="ECO:0000259" key="6">
    <source>
        <dbReference type="PROSITE" id="PS50305"/>
    </source>
</evidence>
<dbReference type="InterPro" id="IPR027546">
    <property type="entry name" value="Sirtuin_class_III"/>
</dbReference>
<feature type="binding site" evidence="4">
    <location>
        <begin position="117"/>
        <end position="120"/>
    </location>
    <ligand>
        <name>NAD(+)</name>
        <dbReference type="ChEBI" id="CHEBI:57540"/>
    </ligand>
</feature>
<dbReference type="GO" id="GO:0008270">
    <property type="term" value="F:zinc ion binding"/>
    <property type="evidence" value="ECO:0007669"/>
    <property type="project" value="UniProtKB-UniRule"/>
</dbReference>
<proteinExistence type="inferred from homology"/>
<feature type="domain" description="Deacetylase sirtuin-type" evidence="6">
    <location>
        <begin position="6"/>
        <end position="278"/>
    </location>
</feature>
<dbReference type="AlphaFoldDB" id="A0A433A0B9"/>
<evidence type="ECO:0000313" key="7">
    <source>
        <dbReference type="EMBL" id="RUO96192.1"/>
    </source>
</evidence>
<dbReference type="Proteomes" id="UP000268093">
    <property type="component" value="Unassembled WGS sequence"/>
</dbReference>
<comment type="cofactor">
    <cofactor evidence="4">
        <name>Zn(2+)</name>
        <dbReference type="ChEBI" id="CHEBI:29105"/>
    </cofactor>
    <text evidence="4">Binds 1 zinc ion per subunit.</text>
</comment>
<feature type="binding site" evidence="4">
    <location>
        <position position="75"/>
    </location>
    <ligand>
        <name>substrate</name>
    </ligand>
</feature>
<feature type="binding site" evidence="4">
    <location>
        <position position="78"/>
    </location>
    <ligand>
        <name>substrate</name>
    </ligand>
</feature>
<feature type="binding site" evidence="4">
    <location>
        <begin position="31"/>
        <end position="50"/>
    </location>
    <ligand>
        <name>NAD(+)</name>
        <dbReference type="ChEBI" id="CHEBI:57540"/>
    </ligand>
</feature>
<keyword evidence="8" id="KW-1185">Reference proteome</keyword>
<dbReference type="GO" id="GO:0070403">
    <property type="term" value="F:NAD+ binding"/>
    <property type="evidence" value="ECO:0007669"/>
    <property type="project" value="UniProtKB-UniRule"/>
</dbReference>
<feature type="binding site" evidence="4 5">
    <location>
        <position position="180"/>
    </location>
    <ligand>
        <name>Zn(2+)</name>
        <dbReference type="ChEBI" id="CHEBI:29105"/>
    </ligand>
</feature>
<comment type="domain">
    <text evidence="4">In contrast to class I sirtuins, class III sirtuins have only weak deacetylase activity. Difference in substrate specificity is probably due to a larger hydrophobic pocket with 2 residues (Tyr-75 and Arg-78) that bind to malonylated and succinylated substrates and define the specificity.</text>
</comment>
<protein>
    <recommendedName>
        <fullName evidence="4">NAD-dependent protein deacylase</fullName>
        <ecNumber evidence="4">2.3.1.-</ecNumber>
    </recommendedName>
    <alternativeName>
        <fullName evidence="4">Regulatory protein SIR2 homolog 5</fullName>
    </alternativeName>
</protein>
<dbReference type="GO" id="GO:0061697">
    <property type="term" value="F:protein-glutaryllysine deglutarylase activity"/>
    <property type="evidence" value="ECO:0007669"/>
    <property type="project" value="RHEA"/>
</dbReference>
<dbReference type="GO" id="GO:0005739">
    <property type="term" value="C:mitochondrion"/>
    <property type="evidence" value="ECO:0007669"/>
    <property type="project" value="UniProtKB-SubCell"/>
</dbReference>
<dbReference type="Gene3D" id="3.40.50.1220">
    <property type="entry name" value="TPP-binding domain"/>
    <property type="match status" value="1"/>
</dbReference>
<keyword evidence="2 4" id="KW-0808">Transferase</keyword>
<comment type="catalytic activity">
    <reaction evidence="4">
        <text>N(6)-glutaryl-L-lysyl-[protein] + NAD(+) + H2O = 2''-O-glutaryl-ADP-D-ribose + nicotinamide + L-lysyl-[protein]</text>
        <dbReference type="Rhea" id="RHEA:47664"/>
        <dbReference type="Rhea" id="RHEA-COMP:9752"/>
        <dbReference type="Rhea" id="RHEA-COMP:11875"/>
        <dbReference type="ChEBI" id="CHEBI:15377"/>
        <dbReference type="ChEBI" id="CHEBI:17154"/>
        <dbReference type="ChEBI" id="CHEBI:29969"/>
        <dbReference type="ChEBI" id="CHEBI:57540"/>
        <dbReference type="ChEBI" id="CHEBI:87828"/>
        <dbReference type="ChEBI" id="CHEBI:87829"/>
    </reaction>
</comment>
<evidence type="ECO:0000256" key="5">
    <source>
        <dbReference type="PROSITE-ProRule" id="PRU00236"/>
    </source>
</evidence>
<feature type="binding site" evidence="4">
    <location>
        <begin position="246"/>
        <end position="248"/>
    </location>
    <ligand>
        <name>NAD(+)</name>
        <dbReference type="ChEBI" id="CHEBI:57540"/>
    </ligand>
</feature>
<reference evidence="7 8" key="1">
    <citation type="journal article" date="2018" name="New Phytol.">
        <title>Phylogenomics of Endogonaceae and evolution of mycorrhizas within Mucoromycota.</title>
        <authorList>
            <person name="Chang Y."/>
            <person name="Desiro A."/>
            <person name="Na H."/>
            <person name="Sandor L."/>
            <person name="Lipzen A."/>
            <person name="Clum A."/>
            <person name="Barry K."/>
            <person name="Grigoriev I.V."/>
            <person name="Martin F.M."/>
            <person name="Stajich J.E."/>
            <person name="Smith M.E."/>
            <person name="Bonito G."/>
            <person name="Spatafora J.W."/>
        </authorList>
    </citation>
    <scope>NUCLEOTIDE SEQUENCE [LARGE SCALE GENOMIC DNA]</scope>
    <source>
        <strain evidence="7 8">GMNB39</strain>
    </source>
</reference>
<dbReference type="InterPro" id="IPR003000">
    <property type="entry name" value="Sirtuin"/>
</dbReference>
<dbReference type="GO" id="GO:0036055">
    <property type="term" value="F:protein-succinyllysine desuccinylase activity"/>
    <property type="evidence" value="ECO:0007669"/>
    <property type="project" value="UniProtKB-UniRule"/>
</dbReference>